<feature type="region of interest" description="Disordered" evidence="1">
    <location>
        <begin position="177"/>
        <end position="197"/>
    </location>
</feature>
<dbReference type="Proteomes" id="UP000033572">
    <property type="component" value="Unassembled WGS sequence"/>
</dbReference>
<dbReference type="Pfam" id="PF01882">
    <property type="entry name" value="DUF58"/>
    <property type="match status" value="1"/>
</dbReference>
<keyword evidence="5" id="KW-1185">Reference proteome</keyword>
<evidence type="ECO:0000256" key="1">
    <source>
        <dbReference type="SAM" id="MobiDB-lite"/>
    </source>
</evidence>
<keyword evidence="2" id="KW-0812">Transmembrane</keyword>
<dbReference type="AlphaFoldDB" id="A0A0F0KJ57"/>
<dbReference type="PANTHER" id="PTHR34351:SF1">
    <property type="entry name" value="SLR1927 PROTEIN"/>
    <property type="match status" value="1"/>
</dbReference>
<dbReference type="EMBL" id="JYIU01000042">
    <property type="protein sequence ID" value="KJL20927.1"/>
    <property type="molecule type" value="Genomic_DNA"/>
</dbReference>
<gene>
    <name evidence="4" type="ORF">RN50_01889</name>
</gene>
<evidence type="ECO:0000259" key="3">
    <source>
        <dbReference type="Pfam" id="PF01882"/>
    </source>
</evidence>
<feature type="region of interest" description="Disordered" evidence="1">
    <location>
        <begin position="386"/>
        <end position="408"/>
    </location>
</feature>
<dbReference type="PANTHER" id="PTHR34351">
    <property type="entry name" value="SLR1927 PROTEIN-RELATED"/>
    <property type="match status" value="1"/>
</dbReference>
<evidence type="ECO:0000313" key="4">
    <source>
        <dbReference type="EMBL" id="KJL20927.1"/>
    </source>
</evidence>
<feature type="compositionally biased region" description="Polar residues" evidence="1">
    <location>
        <begin position="178"/>
        <end position="193"/>
    </location>
</feature>
<evidence type="ECO:0000256" key="2">
    <source>
        <dbReference type="SAM" id="Phobius"/>
    </source>
</evidence>
<dbReference type="InterPro" id="IPR002881">
    <property type="entry name" value="DUF58"/>
</dbReference>
<comment type="caution">
    <text evidence="4">The sequence shown here is derived from an EMBL/GenBank/DDBJ whole genome shotgun (WGS) entry which is preliminary data.</text>
</comment>
<keyword evidence="2" id="KW-0472">Membrane</keyword>
<accession>A0A0F0KJ57</accession>
<reference evidence="4 5" key="1">
    <citation type="submission" date="2015-02" db="EMBL/GenBank/DDBJ databases">
        <title>Draft genome sequences of ten Microbacterium spp. with emphasis on heavy metal contaminated environments.</title>
        <authorList>
            <person name="Corretto E."/>
        </authorList>
    </citation>
    <scope>NUCLEOTIDE SEQUENCE [LARGE SCALE GENOMIC DNA]</scope>
    <source>
        <strain evidence="4 5">DSM 12966</strain>
    </source>
</reference>
<dbReference type="PROSITE" id="PS51257">
    <property type="entry name" value="PROKAR_LIPOPROTEIN"/>
    <property type="match status" value="1"/>
</dbReference>
<feature type="domain" description="DUF58" evidence="3">
    <location>
        <begin position="196"/>
        <end position="281"/>
    </location>
</feature>
<proteinExistence type="predicted"/>
<feature type="transmembrane region" description="Helical" evidence="2">
    <location>
        <begin position="31"/>
        <end position="53"/>
    </location>
</feature>
<dbReference type="PATRIC" id="fig|104336.4.peg.1930"/>
<feature type="transmembrane region" description="Helical" evidence="2">
    <location>
        <begin position="7"/>
        <end position="25"/>
    </location>
</feature>
<protein>
    <recommendedName>
        <fullName evidence="3">DUF58 domain-containing protein</fullName>
    </recommendedName>
</protein>
<sequence>MPRRRTLTLRGTAALLAGLGCLIAANLVGAAILLHVGVLFLAVTAFAVLAVRLPRRSGSVTRQVSTDLLTVSETSRVTVRIALRAPRVPRGLWRDVLPDAVTGDAAGEYPPETGQLSYAITGIRRGVWPVGPFVLRTVDPFGLAQREQAFGETRSVTVVPEVFALAPLAVKVGAAGGTAQTSSSRLGQGSDNLSPRRYIPGDSMRRIHWRATAHRGQLMVRQEEEESSPDALVVLDRSAARWARPGAAADPAFEAAVSMCASVAVHLEQEGYGVDVIDSTGVLLGILRGHEDDRDGLLVSLAMLAPRGDARDLATLVGGTPPGPLVYITGELDEEDAALLRPSGAAAPLLFATGALPGTAEAATRHGWLFAELSDDIAEAWADALPERTSPSRIDPSRTAPRAADVTD</sequence>
<organism evidence="4 5">
    <name type="scientific">Microbacterium foliorum</name>
    <dbReference type="NCBI Taxonomy" id="104336"/>
    <lineage>
        <taxon>Bacteria</taxon>
        <taxon>Bacillati</taxon>
        <taxon>Actinomycetota</taxon>
        <taxon>Actinomycetes</taxon>
        <taxon>Micrococcales</taxon>
        <taxon>Microbacteriaceae</taxon>
        <taxon>Microbacterium</taxon>
    </lineage>
</organism>
<dbReference type="RefSeq" id="WP_045254259.1">
    <property type="nucleotide sequence ID" value="NZ_JYIU01000042.1"/>
</dbReference>
<evidence type="ECO:0000313" key="5">
    <source>
        <dbReference type="Proteomes" id="UP000033572"/>
    </source>
</evidence>
<keyword evidence="2" id="KW-1133">Transmembrane helix</keyword>
<name>A0A0F0KJ57_9MICO</name>